<evidence type="ECO:0000256" key="1">
    <source>
        <dbReference type="ARBA" id="ARBA00022679"/>
    </source>
</evidence>
<feature type="compositionally biased region" description="Basic and acidic residues" evidence="3">
    <location>
        <begin position="173"/>
        <end position="182"/>
    </location>
</feature>
<dbReference type="CDD" id="cd04301">
    <property type="entry name" value="NAT_SF"/>
    <property type="match status" value="1"/>
</dbReference>
<feature type="compositionally biased region" description="Polar residues" evidence="3">
    <location>
        <begin position="160"/>
        <end position="172"/>
    </location>
</feature>
<dbReference type="Gene3D" id="3.40.630.30">
    <property type="match status" value="1"/>
</dbReference>
<reference evidence="5" key="1">
    <citation type="journal article" date="2020" name="mSystems">
        <title>Genome- and Community-Level Interaction Insights into Carbon Utilization and Element Cycling Functions of Hydrothermarchaeota in Hydrothermal Sediment.</title>
        <authorList>
            <person name="Zhou Z."/>
            <person name="Liu Y."/>
            <person name="Xu W."/>
            <person name="Pan J."/>
            <person name="Luo Z.H."/>
            <person name="Li M."/>
        </authorList>
    </citation>
    <scope>NUCLEOTIDE SEQUENCE [LARGE SCALE GENOMIC DNA]</scope>
    <source>
        <strain evidence="5">HyVt-483</strain>
    </source>
</reference>
<name>A0A7C3GFF8_9BACT</name>
<feature type="domain" description="N-acetyltransferase" evidence="4">
    <location>
        <begin position="12"/>
        <end position="157"/>
    </location>
</feature>
<comment type="caution">
    <text evidence="5">The sequence shown here is derived from an EMBL/GenBank/DDBJ whole genome shotgun (WGS) entry which is preliminary data.</text>
</comment>
<protein>
    <submittedName>
        <fullName evidence="5">GNAT family N-acetyltransferase</fullName>
    </submittedName>
</protein>
<dbReference type="SUPFAM" id="SSF55729">
    <property type="entry name" value="Acyl-CoA N-acyltransferases (Nat)"/>
    <property type="match status" value="1"/>
</dbReference>
<dbReference type="Pfam" id="PF00583">
    <property type="entry name" value="Acetyltransf_1"/>
    <property type="match status" value="1"/>
</dbReference>
<dbReference type="EMBL" id="DRMH01000004">
    <property type="protein sequence ID" value="HFC96859.1"/>
    <property type="molecule type" value="Genomic_DNA"/>
</dbReference>
<dbReference type="Proteomes" id="UP000886043">
    <property type="component" value="Unassembled WGS sequence"/>
</dbReference>
<dbReference type="AlphaFoldDB" id="A0A7C3GFF8"/>
<proteinExistence type="predicted"/>
<dbReference type="GO" id="GO:0016747">
    <property type="term" value="F:acyltransferase activity, transferring groups other than amino-acyl groups"/>
    <property type="evidence" value="ECO:0007669"/>
    <property type="project" value="InterPro"/>
</dbReference>
<feature type="region of interest" description="Disordered" evidence="3">
    <location>
        <begin position="160"/>
        <end position="182"/>
    </location>
</feature>
<evidence type="ECO:0000256" key="3">
    <source>
        <dbReference type="SAM" id="MobiDB-lite"/>
    </source>
</evidence>
<organism evidence="5">
    <name type="scientific">Thermosulfurimonas dismutans</name>
    <dbReference type="NCBI Taxonomy" id="999894"/>
    <lineage>
        <taxon>Bacteria</taxon>
        <taxon>Pseudomonadati</taxon>
        <taxon>Thermodesulfobacteriota</taxon>
        <taxon>Thermodesulfobacteria</taxon>
        <taxon>Thermodesulfobacteriales</taxon>
        <taxon>Thermodesulfobacteriaceae</taxon>
        <taxon>Thermosulfurimonas</taxon>
    </lineage>
</organism>
<gene>
    <name evidence="5" type="ORF">ENJ40_00175</name>
</gene>
<dbReference type="PROSITE" id="PS51186">
    <property type="entry name" value="GNAT"/>
    <property type="match status" value="1"/>
</dbReference>
<sequence length="182" mass="21021">MGNLPAKMIRISRVPSLDAELLAQLTEIYARAYRDEPLYAEQGLKRIRRYLKWLFRHARGAFWVARAGRDPVGFLALEEMEPVPEIHEIAVDPEWQGKNVARKLMQEALNYLKEKGYARVGLWVGEHNLRAQRFYQRLGFVPGERVGIWLRMEKDLQPDRASSSNTRKAVSTSEREILSSGV</sequence>
<dbReference type="InterPro" id="IPR016181">
    <property type="entry name" value="Acyl_CoA_acyltransferase"/>
</dbReference>
<evidence type="ECO:0000259" key="4">
    <source>
        <dbReference type="PROSITE" id="PS51186"/>
    </source>
</evidence>
<evidence type="ECO:0000313" key="5">
    <source>
        <dbReference type="EMBL" id="HFC96859.1"/>
    </source>
</evidence>
<evidence type="ECO:0000256" key="2">
    <source>
        <dbReference type="ARBA" id="ARBA00023315"/>
    </source>
</evidence>
<dbReference type="InterPro" id="IPR050832">
    <property type="entry name" value="Bact_Acetyltransf"/>
</dbReference>
<keyword evidence="2" id="KW-0012">Acyltransferase</keyword>
<dbReference type="PANTHER" id="PTHR43877">
    <property type="entry name" value="AMINOALKYLPHOSPHONATE N-ACETYLTRANSFERASE-RELATED-RELATED"/>
    <property type="match status" value="1"/>
</dbReference>
<keyword evidence="1" id="KW-0808">Transferase</keyword>
<dbReference type="InterPro" id="IPR000182">
    <property type="entry name" value="GNAT_dom"/>
</dbReference>
<accession>A0A7C3GFF8</accession>